<comment type="subcellular location">
    <subcellularLocation>
        <location evidence="1">Endoplasmic reticulum membrane</location>
        <topology evidence="1">Multi-pass membrane protein</topology>
    </subcellularLocation>
</comment>
<organism evidence="12 13">
    <name type="scientific">Cutaneotrichosporon oleaginosum</name>
    <dbReference type="NCBI Taxonomy" id="879819"/>
    <lineage>
        <taxon>Eukaryota</taxon>
        <taxon>Fungi</taxon>
        <taxon>Dikarya</taxon>
        <taxon>Basidiomycota</taxon>
        <taxon>Agaricomycotina</taxon>
        <taxon>Tremellomycetes</taxon>
        <taxon>Trichosporonales</taxon>
        <taxon>Trichosporonaceae</taxon>
        <taxon>Cutaneotrichosporon</taxon>
    </lineage>
</organism>
<feature type="transmembrane region" description="Helical" evidence="11">
    <location>
        <begin position="150"/>
        <end position="168"/>
    </location>
</feature>
<keyword evidence="8 11" id="KW-1133">Transmembrane helix</keyword>
<dbReference type="GO" id="GO:0015031">
    <property type="term" value="P:protein transport"/>
    <property type="evidence" value="ECO:0007669"/>
    <property type="project" value="UniProtKB-KW"/>
</dbReference>
<evidence type="ECO:0000256" key="11">
    <source>
        <dbReference type="SAM" id="Phobius"/>
    </source>
</evidence>
<evidence type="ECO:0000256" key="10">
    <source>
        <dbReference type="ARBA" id="ARBA00023170"/>
    </source>
</evidence>
<keyword evidence="9 11" id="KW-0472">Membrane</keyword>
<reference evidence="12 13" key="1">
    <citation type="submission" date="2015-03" db="EMBL/GenBank/DDBJ databases">
        <title>Genomics and transcriptomics of the oil-accumulating basidiomycete yeast T. oleaginosus allow insights into substrate utilization and the diverse evolutionary trajectories of mating systems in fungi.</title>
        <authorList>
            <consortium name="DOE Joint Genome Institute"/>
            <person name="Kourist R."/>
            <person name="Kracht O."/>
            <person name="Bracharz F."/>
            <person name="Lipzen A."/>
            <person name="Nolan M."/>
            <person name="Ohm R."/>
            <person name="Grigoriev I."/>
            <person name="Sun S."/>
            <person name="Heitman J."/>
            <person name="Bruck T."/>
            <person name="Nowrousian M."/>
        </authorList>
    </citation>
    <scope>NUCLEOTIDE SEQUENCE [LARGE SCALE GENOMIC DNA]</scope>
    <source>
        <strain evidence="12 13">IBC0246</strain>
    </source>
</reference>
<dbReference type="EMBL" id="KQ087230">
    <property type="protein sequence ID" value="KLT40713.1"/>
    <property type="molecule type" value="Genomic_DNA"/>
</dbReference>
<dbReference type="PROSITE" id="PS00951">
    <property type="entry name" value="ER_LUMEN_RECEPTOR_1"/>
    <property type="match status" value="1"/>
</dbReference>
<feature type="transmembrane region" description="Helical" evidence="11">
    <location>
        <begin position="180"/>
        <end position="200"/>
    </location>
</feature>
<evidence type="ECO:0000256" key="2">
    <source>
        <dbReference type="ARBA" id="ARBA00010120"/>
    </source>
</evidence>
<evidence type="ECO:0000256" key="6">
    <source>
        <dbReference type="ARBA" id="ARBA00022892"/>
    </source>
</evidence>
<evidence type="ECO:0000256" key="9">
    <source>
        <dbReference type="ARBA" id="ARBA00023136"/>
    </source>
</evidence>
<dbReference type="PANTHER" id="PTHR10585">
    <property type="entry name" value="ER LUMEN PROTEIN RETAINING RECEPTOR"/>
    <property type="match status" value="1"/>
</dbReference>
<proteinExistence type="inferred from homology"/>
<dbReference type="Proteomes" id="UP000053611">
    <property type="component" value="Unassembled WGS sequence"/>
</dbReference>
<keyword evidence="4 11" id="KW-0812">Transmembrane</keyword>
<dbReference type="Pfam" id="PF00810">
    <property type="entry name" value="ER_lumen_recept"/>
    <property type="match status" value="1"/>
</dbReference>
<gene>
    <name evidence="12" type="ORF">CC85DRAFT_287228</name>
</gene>
<keyword evidence="3" id="KW-0813">Transport</keyword>
<dbReference type="GO" id="GO:0046923">
    <property type="term" value="F:ER retention sequence binding"/>
    <property type="evidence" value="ECO:0007669"/>
    <property type="project" value="InterPro"/>
</dbReference>
<name>A0A0J0XI13_9TREE</name>
<keyword evidence="5" id="KW-0256">Endoplasmic reticulum</keyword>
<dbReference type="GO" id="GO:0005789">
    <property type="term" value="C:endoplasmic reticulum membrane"/>
    <property type="evidence" value="ECO:0007669"/>
    <property type="project" value="UniProtKB-SubCell"/>
</dbReference>
<keyword evidence="13" id="KW-1185">Reference proteome</keyword>
<dbReference type="GO" id="GO:0016192">
    <property type="term" value="P:vesicle-mediated transport"/>
    <property type="evidence" value="ECO:0007669"/>
    <property type="project" value="UniProtKB-KW"/>
</dbReference>
<keyword evidence="6" id="KW-0931">ER-Golgi transport</keyword>
<keyword evidence="7" id="KW-0653">Protein transport</keyword>
<protein>
    <submittedName>
        <fullName evidence="12">Putative HDEL sequence binding protein</fullName>
    </submittedName>
</protein>
<evidence type="ECO:0000313" key="13">
    <source>
        <dbReference type="Proteomes" id="UP000053611"/>
    </source>
</evidence>
<feature type="transmembrane region" description="Helical" evidence="11">
    <location>
        <begin position="65"/>
        <end position="82"/>
    </location>
</feature>
<evidence type="ECO:0000313" key="12">
    <source>
        <dbReference type="EMBL" id="KLT40713.1"/>
    </source>
</evidence>
<sequence length="213" mass="24719">MNIFRFFGDLSHLASIFILLHKIQTSRSCRGISFKSQALYLLVFVMRYLDLFTNFVSLYNSMMKLFFIGSSAYVLYLMKFRFRPTQDPALDTFNVAYILGPCALLALIFNYRFTFMEITWSFSIWTESVAILPQLFMLQRTGEAETITTHYLAALGLYRALYIPNWIWRYFTEDGGFDPIAVTAGIIQTAVYADFGYIYVTKVLRGEKFELPA</sequence>
<evidence type="ECO:0000256" key="8">
    <source>
        <dbReference type="ARBA" id="ARBA00022989"/>
    </source>
</evidence>
<comment type="similarity">
    <text evidence="2">Belongs to the ERD2 family.</text>
</comment>
<evidence type="ECO:0000256" key="4">
    <source>
        <dbReference type="ARBA" id="ARBA00022692"/>
    </source>
</evidence>
<evidence type="ECO:0000256" key="7">
    <source>
        <dbReference type="ARBA" id="ARBA00022927"/>
    </source>
</evidence>
<accession>A0A0J0XI13</accession>
<keyword evidence="10" id="KW-0675">Receptor</keyword>
<dbReference type="PRINTS" id="PR00660">
    <property type="entry name" value="ERLUMENR"/>
</dbReference>
<dbReference type="STRING" id="879819.A0A0J0XI13"/>
<evidence type="ECO:0000256" key="5">
    <source>
        <dbReference type="ARBA" id="ARBA00022824"/>
    </source>
</evidence>
<evidence type="ECO:0000256" key="3">
    <source>
        <dbReference type="ARBA" id="ARBA00022448"/>
    </source>
</evidence>
<feature type="transmembrane region" description="Helical" evidence="11">
    <location>
        <begin position="94"/>
        <end position="112"/>
    </location>
</feature>
<dbReference type="GeneID" id="28984386"/>
<dbReference type="RefSeq" id="XP_018277204.1">
    <property type="nucleotide sequence ID" value="XM_018423783.1"/>
</dbReference>
<evidence type="ECO:0000256" key="1">
    <source>
        <dbReference type="ARBA" id="ARBA00004477"/>
    </source>
</evidence>
<dbReference type="InterPro" id="IPR000133">
    <property type="entry name" value="ER_ret_rcpt"/>
</dbReference>
<dbReference type="OrthoDB" id="7694678at2759"/>
<dbReference type="AlphaFoldDB" id="A0A0J0XI13"/>
<dbReference type="GO" id="GO:0006621">
    <property type="term" value="P:protein retention in ER lumen"/>
    <property type="evidence" value="ECO:0007669"/>
    <property type="project" value="InterPro"/>
</dbReference>